<keyword evidence="3" id="KW-1185">Reference proteome</keyword>
<evidence type="ECO:0000313" key="2">
    <source>
        <dbReference type="EMBL" id="KFG72022.1"/>
    </source>
</evidence>
<protein>
    <submittedName>
        <fullName evidence="2">Uncharacterized protein</fullName>
    </submittedName>
</protein>
<dbReference type="Proteomes" id="UP000029095">
    <property type="component" value="Unassembled WGS sequence"/>
</dbReference>
<dbReference type="AlphaFoldDB" id="A0A086MT04"/>
<feature type="region of interest" description="Disordered" evidence="1">
    <location>
        <begin position="159"/>
        <end position="317"/>
    </location>
</feature>
<feature type="compositionally biased region" description="Basic and acidic residues" evidence="1">
    <location>
        <begin position="35"/>
        <end position="56"/>
    </location>
</feature>
<name>A0A086MT04_9ACTN</name>
<dbReference type="STRING" id="1915400.FM21_31185"/>
<feature type="region of interest" description="Disordered" evidence="1">
    <location>
        <begin position="1"/>
        <end position="56"/>
    </location>
</feature>
<gene>
    <name evidence="2" type="ORF">FM21_31185</name>
</gene>
<organism evidence="2 3">
    <name type="scientific">Streptomyces mutabilis</name>
    <dbReference type="NCBI Taxonomy" id="67332"/>
    <lineage>
        <taxon>Bacteria</taxon>
        <taxon>Bacillati</taxon>
        <taxon>Actinomycetota</taxon>
        <taxon>Actinomycetes</taxon>
        <taxon>Kitasatosporales</taxon>
        <taxon>Streptomycetaceae</taxon>
        <taxon>Streptomyces</taxon>
    </lineage>
</organism>
<dbReference type="RefSeq" id="WP_043384072.1">
    <property type="nucleotide sequence ID" value="NZ_KN039948.1"/>
</dbReference>
<evidence type="ECO:0000256" key="1">
    <source>
        <dbReference type="SAM" id="MobiDB-lite"/>
    </source>
</evidence>
<feature type="compositionally biased region" description="Basic and acidic residues" evidence="1">
    <location>
        <begin position="197"/>
        <end position="317"/>
    </location>
</feature>
<evidence type="ECO:0000313" key="3">
    <source>
        <dbReference type="Proteomes" id="UP000029095"/>
    </source>
</evidence>
<sequence>MRRESGNRGADGDRDAESVESVLGELYTTPPSDFVPRRTEHAAAARAAGRGEDARRIRAARRPTLAAWAANLLTRFRPEESRRFLDLGQALREAYRTLDADGLKELSAQRRTVVSALSRQAAELADEAGHRLSEAARREVESTLQAVLADPDAAARWAGGHLEGALTPPSEFPSGTVPAEPAPRERPSRPKAPAPGRAKDELAERRRKRQEELTRAEQAAERAARQARDRRAEHADADASLRRTGDELHRAREELSGAEQRLRQARRELERAEREQRESEERERVAAHAMDRAEREAHAAAQKVDRLSGRVKSGRVE</sequence>
<proteinExistence type="predicted"/>
<comment type="caution">
    <text evidence="2">The sequence shown here is derived from an EMBL/GenBank/DDBJ whole genome shotgun (WGS) entry which is preliminary data.</text>
</comment>
<accession>A0A086MT04</accession>
<dbReference type="EMBL" id="JNFQ01000004">
    <property type="protein sequence ID" value="KFG72022.1"/>
    <property type="molecule type" value="Genomic_DNA"/>
</dbReference>
<reference evidence="2 3" key="1">
    <citation type="submission" date="2014-05" db="EMBL/GenBank/DDBJ databases">
        <title>Complete genome sequence of the Streptomyces mutabilis TRM45540.</title>
        <authorList>
            <person name="Luo X."/>
            <person name="Zhang L."/>
        </authorList>
    </citation>
    <scope>NUCLEOTIDE SEQUENCE [LARGE SCALE GENOMIC DNA]</scope>
    <source>
        <strain evidence="2 3">TRM45540</strain>
    </source>
</reference>
<dbReference type="HOGENOM" id="CLU_061970_2_0_11"/>
<feature type="compositionally biased region" description="Basic and acidic residues" evidence="1">
    <location>
        <begin position="1"/>
        <end position="17"/>
    </location>
</feature>